<dbReference type="GO" id="GO:0005871">
    <property type="term" value="C:kinesin complex"/>
    <property type="evidence" value="ECO:0007669"/>
    <property type="project" value="InterPro"/>
</dbReference>
<comment type="subcellular location">
    <subcellularLocation>
        <location evidence="1">Cytoplasm</location>
        <location evidence="1">Cytoskeleton</location>
    </subcellularLocation>
</comment>
<evidence type="ECO:0000256" key="8">
    <source>
        <dbReference type="ARBA" id="ARBA00023175"/>
    </source>
</evidence>
<keyword evidence="8" id="KW-0505">Motor protein</keyword>
<dbReference type="PANTHER" id="PTHR45783:SF3">
    <property type="entry name" value="KINESIN LIGHT CHAIN"/>
    <property type="match status" value="1"/>
</dbReference>
<name>A0A1E3XGN8_9BACT</name>
<evidence type="ECO:0000256" key="3">
    <source>
        <dbReference type="ARBA" id="ARBA00022490"/>
    </source>
</evidence>
<dbReference type="InterPro" id="IPR002151">
    <property type="entry name" value="Kinesin_light"/>
</dbReference>
<evidence type="ECO:0000256" key="6">
    <source>
        <dbReference type="ARBA" id="ARBA00022803"/>
    </source>
</evidence>
<dbReference type="PANTHER" id="PTHR45783">
    <property type="entry name" value="KINESIN LIGHT CHAIN"/>
    <property type="match status" value="1"/>
</dbReference>
<reference evidence="11 12" key="1">
    <citation type="submission" date="2016-07" db="EMBL/GenBank/DDBJ databases">
        <title>Draft genome of Scalindua rubra, obtained from a brine-seawater interface in the Red Sea, sheds light on salt adaptation in anammox bacteria.</title>
        <authorList>
            <person name="Speth D.R."/>
            <person name="Lagkouvardos I."/>
            <person name="Wang Y."/>
            <person name="Qian P.-Y."/>
            <person name="Dutilh B.E."/>
            <person name="Jetten M.S."/>
        </authorList>
    </citation>
    <scope>NUCLEOTIDE SEQUENCE [LARGE SCALE GENOMIC DNA]</scope>
    <source>
        <strain evidence="11">BSI-1</strain>
    </source>
</reference>
<keyword evidence="4" id="KW-0493">Microtubule</keyword>
<dbReference type="Pfam" id="PF13424">
    <property type="entry name" value="TPR_12"/>
    <property type="match status" value="1"/>
</dbReference>
<evidence type="ECO:0000313" key="12">
    <source>
        <dbReference type="Proteomes" id="UP000094056"/>
    </source>
</evidence>
<gene>
    <name evidence="11" type="ORF">SCARUB_00066</name>
</gene>
<evidence type="ECO:0000256" key="4">
    <source>
        <dbReference type="ARBA" id="ARBA00022701"/>
    </source>
</evidence>
<keyword evidence="7" id="KW-0175">Coiled coil</keyword>
<feature type="repeat" description="TPR" evidence="10">
    <location>
        <begin position="102"/>
        <end position="135"/>
    </location>
</feature>
<dbReference type="InterPro" id="IPR019734">
    <property type="entry name" value="TPR_rpt"/>
</dbReference>
<evidence type="ECO:0000256" key="7">
    <source>
        <dbReference type="ARBA" id="ARBA00023054"/>
    </source>
</evidence>
<sequence length="173" mass="19937">MKRFVNPVRRFKWCVRFHSRYVFFNPHTWRGFLSYGVKVVLMAILAVSFTLPAYAQEKLWNELNDKATTLYQQGKYSEAINVAKESLKVAEEIFGSDHPNSVTTMNSLAWFYYSQGKYAEAEPLLKRALEISEKALGKEHPQIATVLSNLAALYKEQGKYTEAEPLYNQALEI</sequence>
<dbReference type="SMART" id="SM00028">
    <property type="entry name" value="TPR"/>
    <property type="match status" value="3"/>
</dbReference>
<keyword evidence="3" id="KW-0963">Cytoplasm</keyword>
<evidence type="ECO:0000256" key="5">
    <source>
        <dbReference type="ARBA" id="ARBA00022737"/>
    </source>
</evidence>
<accession>A0A1E3XGN8</accession>
<dbReference type="SUPFAM" id="SSF48452">
    <property type="entry name" value="TPR-like"/>
    <property type="match status" value="1"/>
</dbReference>
<evidence type="ECO:0000313" key="11">
    <source>
        <dbReference type="EMBL" id="ODS34806.1"/>
    </source>
</evidence>
<dbReference type="GO" id="GO:0007018">
    <property type="term" value="P:microtubule-based movement"/>
    <property type="evidence" value="ECO:0007669"/>
    <property type="project" value="TreeGrafter"/>
</dbReference>
<comment type="caution">
    <text evidence="11">The sequence shown here is derived from an EMBL/GenBank/DDBJ whole genome shotgun (WGS) entry which is preliminary data.</text>
</comment>
<dbReference type="EMBL" id="MAYW01000001">
    <property type="protein sequence ID" value="ODS34806.1"/>
    <property type="molecule type" value="Genomic_DNA"/>
</dbReference>
<dbReference type="InterPro" id="IPR011990">
    <property type="entry name" value="TPR-like_helical_dom_sf"/>
</dbReference>
<evidence type="ECO:0000256" key="1">
    <source>
        <dbReference type="ARBA" id="ARBA00004245"/>
    </source>
</evidence>
<dbReference type="PROSITE" id="PS50005">
    <property type="entry name" value="TPR"/>
    <property type="match status" value="1"/>
</dbReference>
<dbReference type="GO" id="GO:0005737">
    <property type="term" value="C:cytoplasm"/>
    <property type="evidence" value="ECO:0007669"/>
    <property type="project" value="TreeGrafter"/>
</dbReference>
<evidence type="ECO:0000256" key="10">
    <source>
        <dbReference type="PROSITE-ProRule" id="PRU00339"/>
    </source>
</evidence>
<dbReference type="GO" id="GO:0005874">
    <property type="term" value="C:microtubule"/>
    <property type="evidence" value="ECO:0007669"/>
    <property type="project" value="UniProtKB-KW"/>
</dbReference>
<dbReference type="GO" id="GO:0019894">
    <property type="term" value="F:kinesin binding"/>
    <property type="evidence" value="ECO:0007669"/>
    <property type="project" value="TreeGrafter"/>
</dbReference>
<dbReference type="PROSITE" id="PS50293">
    <property type="entry name" value="TPR_REGION"/>
    <property type="match status" value="1"/>
</dbReference>
<proteinExistence type="inferred from homology"/>
<dbReference type="Pfam" id="PF13374">
    <property type="entry name" value="TPR_10"/>
    <property type="match status" value="1"/>
</dbReference>
<evidence type="ECO:0000256" key="9">
    <source>
        <dbReference type="ARBA" id="ARBA00023212"/>
    </source>
</evidence>
<dbReference type="Gene3D" id="1.25.40.10">
    <property type="entry name" value="Tetratricopeptide repeat domain"/>
    <property type="match status" value="1"/>
</dbReference>
<comment type="similarity">
    <text evidence="2">Belongs to the kinesin light chain family.</text>
</comment>
<protein>
    <submittedName>
        <fullName evidence="11">Kinesin light chain KLC</fullName>
    </submittedName>
</protein>
<organism evidence="11 12">
    <name type="scientific">Candidatus Scalindua rubra</name>
    <dbReference type="NCBI Taxonomy" id="1872076"/>
    <lineage>
        <taxon>Bacteria</taxon>
        <taxon>Pseudomonadati</taxon>
        <taxon>Planctomycetota</taxon>
        <taxon>Candidatus Brocadiia</taxon>
        <taxon>Candidatus Brocadiales</taxon>
        <taxon>Candidatus Scalinduaceae</taxon>
        <taxon>Candidatus Scalindua</taxon>
    </lineage>
</organism>
<evidence type="ECO:0000256" key="2">
    <source>
        <dbReference type="ARBA" id="ARBA00009622"/>
    </source>
</evidence>
<keyword evidence="5" id="KW-0677">Repeat</keyword>
<dbReference type="Proteomes" id="UP000094056">
    <property type="component" value="Unassembled WGS sequence"/>
</dbReference>
<keyword evidence="6 10" id="KW-0802">TPR repeat</keyword>
<keyword evidence="9" id="KW-0206">Cytoskeleton</keyword>
<dbReference type="AlphaFoldDB" id="A0A1E3XGN8"/>